<dbReference type="GO" id="GO:0003723">
    <property type="term" value="F:RNA binding"/>
    <property type="evidence" value="ECO:0007669"/>
    <property type="project" value="UniProtKB-UniRule"/>
</dbReference>
<organism evidence="5">
    <name type="scientific">Corethron hystrix</name>
    <dbReference type="NCBI Taxonomy" id="216773"/>
    <lineage>
        <taxon>Eukaryota</taxon>
        <taxon>Sar</taxon>
        <taxon>Stramenopiles</taxon>
        <taxon>Ochrophyta</taxon>
        <taxon>Bacillariophyta</taxon>
        <taxon>Coscinodiscophyceae</taxon>
        <taxon>Corethrophycidae</taxon>
        <taxon>Corethrales</taxon>
        <taxon>Corethraceae</taxon>
        <taxon>Corethron</taxon>
    </lineage>
</organism>
<name>A0A7S1BWU3_9STRA</name>
<dbReference type="InterPro" id="IPR000504">
    <property type="entry name" value="RRM_dom"/>
</dbReference>
<dbReference type="InterPro" id="IPR012677">
    <property type="entry name" value="Nucleotide-bd_a/b_plait_sf"/>
</dbReference>
<feature type="domain" description="RRM" evidence="4">
    <location>
        <begin position="275"/>
        <end position="353"/>
    </location>
</feature>
<dbReference type="AlphaFoldDB" id="A0A7S1BWU3"/>
<feature type="domain" description="RRM" evidence="4">
    <location>
        <begin position="155"/>
        <end position="229"/>
    </location>
</feature>
<evidence type="ECO:0000313" key="5">
    <source>
        <dbReference type="EMBL" id="CAD8898562.1"/>
    </source>
</evidence>
<gene>
    <name evidence="5" type="ORF">CHYS00102_LOCUS25776</name>
</gene>
<dbReference type="SMART" id="SM00360">
    <property type="entry name" value="RRM"/>
    <property type="match status" value="2"/>
</dbReference>
<reference evidence="5" key="1">
    <citation type="submission" date="2021-01" db="EMBL/GenBank/DDBJ databases">
        <authorList>
            <person name="Corre E."/>
            <person name="Pelletier E."/>
            <person name="Niang G."/>
            <person name="Scheremetjew M."/>
            <person name="Finn R."/>
            <person name="Kale V."/>
            <person name="Holt S."/>
            <person name="Cochrane G."/>
            <person name="Meng A."/>
            <person name="Brown T."/>
            <person name="Cohen L."/>
        </authorList>
    </citation>
    <scope>NUCLEOTIDE SEQUENCE</scope>
    <source>
        <strain evidence="5">308</strain>
    </source>
</reference>
<dbReference type="EMBL" id="HBFR01035387">
    <property type="protein sequence ID" value="CAD8898562.1"/>
    <property type="molecule type" value="Transcribed_RNA"/>
</dbReference>
<evidence type="ECO:0000256" key="3">
    <source>
        <dbReference type="SAM" id="MobiDB-lite"/>
    </source>
</evidence>
<dbReference type="InterPro" id="IPR035979">
    <property type="entry name" value="RBD_domain_sf"/>
</dbReference>
<dbReference type="PROSITE" id="PS50102">
    <property type="entry name" value="RRM"/>
    <property type="match status" value="2"/>
</dbReference>
<protein>
    <recommendedName>
        <fullName evidence="4">RRM domain-containing protein</fullName>
    </recommendedName>
</protein>
<dbReference type="PANTHER" id="PTHR23236:SF11">
    <property type="entry name" value="EUKARYOTIC TRANSLATION INITIATION FACTOR 4H"/>
    <property type="match status" value="1"/>
</dbReference>
<evidence type="ECO:0000256" key="2">
    <source>
        <dbReference type="PROSITE-ProRule" id="PRU00176"/>
    </source>
</evidence>
<keyword evidence="1 2" id="KW-0694">RNA-binding</keyword>
<feature type="region of interest" description="Disordered" evidence="3">
    <location>
        <begin position="235"/>
        <end position="263"/>
    </location>
</feature>
<dbReference type="Gene3D" id="3.30.70.330">
    <property type="match status" value="2"/>
</dbReference>
<dbReference type="SUPFAM" id="SSF54928">
    <property type="entry name" value="RNA-binding domain, RBD"/>
    <property type="match status" value="2"/>
</dbReference>
<dbReference type="Pfam" id="PF00076">
    <property type="entry name" value="RRM_1"/>
    <property type="match status" value="2"/>
</dbReference>
<feature type="compositionally biased region" description="Basic residues" evidence="3">
    <location>
        <begin position="90"/>
        <end position="100"/>
    </location>
</feature>
<sequence length="353" mass="38343">MSVDKKKKNGASDDMVKPILSILLGSDDRSMDVKSLRKMVLSSLQSEDKKQYKRTIQSLESQESVALDADGVVRLTKAGKKLASSDGQEKKKKKKKKDRRRRAEEDDDADDAPTPSKRPKVVADDVADDEDDDGAIPADPSVKHRPVPGNRDGVTRLFVGNLAFAIDEKALAEAIGPVTHVKWITDKETGRFYGSAFVEMADSAAAAKAVNMAGEKVMGRPVKVSFAPALAGTPWPPKNSVVTGNERNDGGEGQSKSQAGGKGIEALAPKPEGCYKLFCGNLSYEIDDDTMSKFFENGANAEMKAVRWIHHKDSGDFKGVGFVEFWDTEACEKAAALNGKNLLGRPIRIDWSE</sequence>
<proteinExistence type="predicted"/>
<feature type="compositionally biased region" description="Polar residues" evidence="3">
    <location>
        <begin position="54"/>
        <end position="64"/>
    </location>
</feature>
<feature type="region of interest" description="Disordered" evidence="3">
    <location>
        <begin position="42"/>
        <end position="152"/>
    </location>
</feature>
<accession>A0A7S1BWU3</accession>
<evidence type="ECO:0000256" key="1">
    <source>
        <dbReference type="ARBA" id="ARBA00022884"/>
    </source>
</evidence>
<evidence type="ECO:0000259" key="4">
    <source>
        <dbReference type="PROSITE" id="PS50102"/>
    </source>
</evidence>
<dbReference type="PANTHER" id="PTHR23236">
    <property type="entry name" value="EUKARYOTIC TRANSLATION INITIATION FACTOR 4B/4H"/>
    <property type="match status" value="1"/>
</dbReference>
<feature type="compositionally biased region" description="Acidic residues" evidence="3">
    <location>
        <begin position="125"/>
        <end position="134"/>
    </location>
</feature>